<evidence type="ECO:0000313" key="2">
    <source>
        <dbReference type="EMBL" id="MEA3572479.1"/>
    </source>
</evidence>
<organism evidence="2 3">
    <name type="scientific">Paenibacillus phoenicis</name>
    <dbReference type="NCBI Taxonomy" id="554117"/>
    <lineage>
        <taxon>Bacteria</taxon>
        <taxon>Bacillati</taxon>
        <taxon>Bacillota</taxon>
        <taxon>Bacilli</taxon>
        <taxon>Bacillales</taxon>
        <taxon>Paenibacillaceae</taxon>
        <taxon>Paenibacillus</taxon>
    </lineage>
</organism>
<comment type="caution">
    <text evidence="2">The sequence shown here is derived from an EMBL/GenBank/DDBJ whole genome shotgun (WGS) entry which is preliminary data.</text>
</comment>
<proteinExistence type="predicted"/>
<dbReference type="Pfam" id="PF13468">
    <property type="entry name" value="Glyoxalase_3"/>
    <property type="match status" value="1"/>
</dbReference>
<evidence type="ECO:0000313" key="3">
    <source>
        <dbReference type="Proteomes" id="UP001292216"/>
    </source>
</evidence>
<accession>A0ABU5PS83</accession>
<feature type="domain" description="Glyoxalase-like" evidence="1">
    <location>
        <begin position="7"/>
        <end position="199"/>
    </location>
</feature>
<dbReference type="InterPro" id="IPR025870">
    <property type="entry name" value="Glyoxalase-like_dom"/>
</dbReference>
<dbReference type="Proteomes" id="UP001292216">
    <property type="component" value="Unassembled WGS sequence"/>
</dbReference>
<dbReference type="PANTHER" id="PTHR40265:SF1">
    <property type="entry name" value="GLYOXALASE-LIKE DOMAIN-CONTAINING PROTEIN"/>
    <property type="match status" value="1"/>
</dbReference>
<gene>
    <name evidence="2" type="ORF">U9M73_21355</name>
</gene>
<dbReference type="PANTHER" id="PTHR40265">
    <property type="entry name" value="BLL2707 PROTEIN"/>
    <property type="match status" value="1"/>
</dbReference>
<dbReference type="InterPro" id="IPR029068">
    <property type="entry name" value="Glyas_Bleomycin-R_OHBP_Dase"/>
</dbReference>
<dbReference type="SUPFAM" id="SSF54593">
    <property type="entry name" value="Glyoxalase/Bleomycin resistance protein/Dihydroxybiphenyl dioxygenase"/>
    <property type="match status" value="2"/>
</dbReference>
<evidence type="ECO:0000259" key="1">
    <source>
        <dbReference type="Pfam" id="PF13468"/>
    </source>
</evidence>
<dbReference type="RefSeq" id="WP_260071752.1">
    <property type="nucleotide sequence ID" value="NZ_CBCSKM010000022.1"/>
</dbReference>
<name>A0ABU5PS83_9BACL</name>
<sequence>MGTDLQFDHAVHFVSKPEDLIAELAELGIHTVQGGRHEGIGTYNSLTYFDLSYIEWIGVFDHQLLPPHQETPRYGLVETLAEDGYTEGLSRIGVRTQRIDELAVHLANQGLEVVGPVDCSRRRPDGKLISWKLLFAGQPEGGLPLPFFIQWDDSDETRRAELTQHGTIAEHGLGPLKLDYVAFTVHNLAKTVDNWTKWLGLEAEAHGYDDVWQGKKQTVRLGDVSLVFIEPDQNGTASTFLQKRGERPFALGLTGGAARAVQPYLNLHGSIYHLA</sequence>
<protein>
    <submittedName>
        <fullName evidence="2">VOC family protein</fullName>
    </submittedName>
</protein>
<dbReference type="Gene3D" id="3.10.180.10">
    <property type="entry name" value="2,3-Dihydroxybiphenyl 1,2-Dioxygenase, domain 1"/>
    <property type="match status" value="2"/>
</dbReference>
<dbReference type="EMBL" id="JAYERP010000001">
    <property type="protein sequence ID" value="MEA3572479.1"/>
    <property type="molecule type" value="Genomic_DNA"/>
</dbReference>
<reference evidence="2 3" key="1">
    <citation type="submission" date="2023-12" db="EMBL/GenBank/DDBJ databases">
        <title>Whole genome sequencing of Paenibacillus phoenicis isolated from the Phoenix Mars Lander spacecraft assembly facility.</title>
        <authorList>
            <person name="Garcia A."/>
            <person name="Venkateswaran K."/>
        </authorList>
    </citation>
    <scope>NUCLEOTIDE SEQUENCE [LARGE SCALE GENOMIC DNA]</scope>
    <source>
        <strain evidence="2 3">3PO2SA</strain>
    </source>
</reference>
<keyword evidence="3" id="KW-1185">Reference proteome</keyword>